<reference evidence="1 2" key="1">
    <citation type="journal article" date="2023" name="Nucleic Acids Res.">
        <title>The hologenome of Daphnia magna reveals possible DNA methylation and microbiome-mediated evolution of the host genome.</title>
        <authorList>
            <person name="Chaturvedi A."/>
            <person name="Li X."/>
            <person name="Dhandapani V."/>
            <person name="Marshall H."/>
            <person name="Kissane S."/>
            <person name="Cuenca-Cambronero M."/>
            <person name="Asole G."/>
            <person name="Calvet F."/>
            <person name="Ruiz-Romero M."/>
            <person name="Marangio P."/>
            <person name="Guigo R."/>
            <person name="Rago D."/>
            <person name="Mirbahai L."/>
            <person name="Eastwood N."/>
            <person name="Colbourne J.K."/>
            <person name="Zhou J."/>
            <person name="Mallon E."/>
            <person name="Orsini L."/>
        </authorList>
    </citation>
    <scope>NUCLEOTIDE SEQUENCE [LARGE SCALE GENOMIC DNA]</scope>
    <source>
        <strain evidence="1">LRV0_1</strain>
    </source>
</reference>
<dbReference type="Proteomes" id="UP001234178">
    <property type="component" value="Unassembled WGS sequence"/>
</dbReference>
<gene>
    <name evidence="1" type="ORF">OUZ56_013518</name>
</gene>
<accession>A0ABQ9Z654</accession>
<proteinExistence type="predicted"/>
<evidence type="ECO:0000313" key="2">
    <source>
        <dbReference type="Proteomes" id="UP001234178"/>
    </source>
</evidence>
<comment type="caution">
    <text evidence="1">The sequence shown here is derived from an EMBL/GenBank/DDBJ whole genome shotgun (WGS) entry which is preliminary data.</text>
</comment>
<keyword evidence="2" id="KW-1185">Reference proteome</keyword>
<protein>
    <submittedName>
        <fullName evidence="1">Uncharacterized protein</fullName>
    </submittedName>
</protein>
<organism evidence="1 2">
    <name type="scientific">Daphnia magna</name>
    <dbReference type="NCBI Taxonomy" id="35525"/>
    <lineage>
        <taxon>Eukaryota</taxon>
        <taxon>Metazoa</taxon>
        <taxon>Ecdysozoa</taxon>
        <taxon>Arthropoda</taxon>
        <taxon>Crustacea</taxon>
        <taxon>Branchiopoda</taxon>
        <taxon>Diplostraca</taxon>
        <taxon>Cladocera</taxon>
        <taxon>Anomopoda</taxon>
        <taxon>Daphniidae</taxon>
        <taxon>Daphnia</taxon>
    </lineage>
</organism>
<sequence length="74" mass="9118">MVDDRKRNTFFVRGKHDRRKLRRSLERVLKDFVIDKWEMNRRGQIRRRKVCKSLLPPLEMERLNSNICFLGFPD</sequence>
<name>A0ABQ9Z654_9CRUS</name>
<evidence type="ECO:0000313" key="1">
    <source>
        <dbReference type="EMBL" id="KAK4008376.1"/>
    </source>
</evidence>
<dbReference type="EMBL" id="JAOYFB010000002">
    <property type="protein sequence ID" value="KAK4008376.1"/>
    <property type="molecule type" value="Genomic_DNA"/>
</dbReference>